<keyword evidence="9 15" id="KW-0658">Purine biosynthesis</keyword>
<dbReference type="UniPathway" id="UPA00074">
    <property type="reaction ID" value="UER00129"/>
</dbReference>
<evidence type="ECO:0000256" key="2">
    <source>
        <dbReference type="ARBA" id="ARBA00004686"/>
    </source>
</evidence>
<dbReference type="HAMAP" id="MF_00741">
    <property type="entry name" value="AIRS"/>
    <property type="match status" value="1"/>
</dbReference>
<gene>
    <name evidence="15" type="primary">purM</name>
    <name evidence="18" type="ORF">DI623_08935</name>
</gene>
<comment type="similarity">
    <text evidence="3 15">Belongs to the AIR synthase family.</text>
</comment>
<dbReference type="FunFam" id="3.90.650.10:FF:000011">
    <property type="entry name" value="Phosphoribosylformylglycinamidine cyclo-ligase"/>
    <property type="match status" value="1"/>
</dbReference>
<dbReference type="GO" id="GO:0005524">
    <property type="term" value="F:ATP binding"/>
    <property type="evidence" value="ECO:0007669"/>
    <property type="project" value="UniProtKB-KW"/>
</dbReference>
<evidence type="ECO:0000256" key="12">
    <source>
        <dbReference type="ARBA" id="ARBA00032931"/>
    </source>
</evidence>
<dbReference type="CDD" id="cd02196">
    <property type="entry name" value="PurM"/>
    <property type="match status" value="1"/>
</dbReference>
<accession>A0A2W5A9E0</accession>
<comment type="subcellular location">
    <subcellularLocation>
        <location evidence="1 15">Cytoplasm</location>
    </subcellularLocation>
</comment>
<evidence type="ECO:0000256" key="14">
    <source>
        <dbReference type="ARBA" id="ARBA00049057"/>
    </source>
</evidence>
<keyword evidence="10 15" id="KW-0067">ATP-binding</keyword>
<dbReference type="Pfam" id="PF00586">
    <property type="entry name" value="AIRS"/>
    <property type="match status" value="1"/>
</dbReference>
<evidence type="ECO:0000256" key="9">
    <source>
        <dbReference type="ARBA" id="ARBA00022755"/>
    </source>
</evidence>
<dbReference type="AlphaFoldDB" id="A0A2W5A9E0"/>
<comment type="catalytic activity">
    <reaction evidence="14 15">
        <text>2-formamido-N(1)-(5-O-phospho-beta-D-ribosyl)acetamidine + ATP = 5-amino-1-(5-phospho-beta-D-ribosyl)imidazole + ADP + phosphate + H(+)</text>
        <dbReference type="Rhea" id="RHEA:23032"/>
        <dbReference type="ChEBI" id="CHEBI:15378"/>
        <dbReference type="ChEBI" id="CHEBI:30616"/>
        <dbReference type="ChEBI" id="CHEBI:43474"/>
        <dbReference type="ChEBI" id="CHEBI:137981"/>
        <dbReference type="ChEBI" id="CHEBI:147287"/>
        <dbReference type="ChEBI" id="CHEBI:456216"/>
        <dbReference type="EC" id="6.3.3.1"/>
    </reaction>
</comment>
<dbReference type="GO" id="GO:0046084">
    <property type="term" value="P:adenine biosynthetic process"/>
    <property type="evidence" value="ECO:0007669"/>
    <property type="project" value="TreeGrafter"/>
</dbReference>
<dbReference type="Proteomes" id="UP000249066">
    <property type="component" value="Unassembled WGS sequence"/>
</dbReference>
<evidence type="ECO:0000259" key="16">
    <source>
        <dbReference type="Pfam" id="PF00586"/>
    </source>
</evidence>
<comment type="pathway">
    <text evidence="2 15">Purine metabolism; IMP biosynthesis via de novo pathway; 5-amino-1-(5-phospho-D-ribosyl)imidazole from N(2)-formyl-N(1)-(5-phospho-D-ribosyl)glycinamide: step 2/2.</text>
</comment>
<protein>
    <recommendedName>
        <fullName evidence="5 15">Phosphoribosylformylglycinamidine cyclo-ligase</fullName>
        <ecNumber evidence="4 15">6.3.3.1</ecNumber>
    </recommendedName>
    <alternativeName>
        <fullName evidence="12 15">AIR synthase</fullName>
    </alternativeName>
    <alternativeName>
        <fullName evidence="13 15">AIRS</fullName>
    </alternativeName>
    <alternativeName>
        <fullName evidence="11 15">Phosphoribosyl-aminoimidazole synthetase</fullName>
    </alternativeName>
</protein>
<evidence type="ECO:0000313" key="18">
    <source>
        <dbReference type="EMBL" id="PZO89807.1"/>
    </source>
</evidence>
<keyword evidence="6 15" id="KW-0963">Cytoplasm</keyword>
<dbReference type="GO" id="GO:0004637">
    <property type="term" value="F:phosphoribosylamine-glycine ligase activity"/>
    <property type="evidence" value="ECO:0007669"/>
    <property type="project" value="TreeGrafter"/>
</dbReference>
<evidence type="ECO:0000256" key="8">
    <source>
        <dbReference type="ARBA" id="ARBA00022741"/>
    </source>
</evidence>
<dbReference type="EMBL" id="QFNN01000045">
    <property type="protein sequence ID" value="PZO89807.1"/>
    <property type="molecule type" value="Genomic_DNA"/>
</dbReference>
<evidence type="ECO:0000256" key="6">
    <source>
        <dbReference type="ARBA" id="ARBA00022490"/>
    </source>
</evidence>
<sequence>MTDDKPYTYAQAGVSIAAGNALVKAIAPLAKATRRPGADAELGGFGGFFDLKAAGYDDPLLVAANDGVGTKLKLAIEHGRHDGVGIDLVAMCANDLIVQGAEPLFFLDYYATGKLEAGVAERVIAGIAEGCRIAGCALIGGETAEMPGMYAAGDYDLAGFCVGAVERSQALTGKRVKAGDAILGLASSGVHSNGFSLVRRLAADKGWKLDRPAPFDIETLLIDALMAPTRLYVKSLLPLVRAGKVAAMAHITGGGLLENIPRVLPEGLHAHVDADAWPQPRLMAFLQAQGAIEPEEMARTFNCGVGMAIVVAESEVAEVSAALTAAGETVFGIGRIEAGARGCTVAGGAETWSARAAWSATHDA</sequence>
<comment type="caution">
    <text evidence="18">The sequence shown here is derived from an EMBL/GenBank/DDBJ whole genome shotgun (WGS) entry which is preliminary data.</text>
</comment>
<evidence type="ECO:0000256" key="1">
    <source>
        <dbReference type="ARBA" id="ARBA00004496"/>
    </source>
</evidence>
<dbReference type="InterPro" id="IPR010918">
    <property type="entry name" value="PurM-like_C_dom"/>
</dbReference>
<dbReference type="EC" id="6.3.3.1" evidence="4 15"/>
<feature type="domain" description="PurM-like N-terminal" evidence="16">
    <location>
        <begin position="60"/>
        <end position="165"/>
    </location>
</feature>
<dbReference type="InterPro" id="IPR036676">
    <property type="entry name" value="PurM-like_C_sf"/>
</dbReference>
<dbReference type="PANTHER" id="PTHR10520">
    <property type="entry name" value="TRIFUNCTIONAL PURINE BIOSYNTHETIC PROTEIN ADENOSINE-3-RELATED"/>
    <property type="match status" value="1"/>
</dbReference>
<keyword evidence="7 15" id="KW-0436">Ligase</keyword>
<organism evidence="18 19">
    <name type="scientific">Sphingomonas sanxanigenens</name>
    <dbReference type="NCBI Taxonomy" id="397260"/>
    <lineage>
        <taxon>Bacteria</taxon>
        <taxon>Pseudomonadati</taxon>
        <taxon>Pseudomonadota</taxon>
        <taxon>Alphaproteobacteria</taxon>
        <taxon>Sphingomonadales</taxon>
        <taxon>Sphingomonadaceae</taxon>
        <taxon>Sphingomonas</taxon>
    </lineage>
</organism>
<dbReference type="InterPro" id="IPR004733">
    <property type="entry name" value="PurM_cligase"/>
</dbReference>
<evidence type="ECO:0000256" key="11">
    <source>
        <dbReference type="ARBA" id="ARBA00031908"/>
    </source>
</evidence>
<dbReference type="SUPFAM" id="SSF55326">
    <property type="entry name" value="PurM N-terminal domain-like"/>
    <property type="match status" value="1"/>
</dbReference>
<dbReference type="PANTHER" id="PTHR10520:SF12">
    <property type="entry name" value="TRIFUNCTIONAL PURINE BIOSYNTHETIC PROTEIN ADENOSINE-3"/>
    <property type="match status" value="1"/>
</dbReference>
<dbReference type="InterPro" id="IPR036921">
    <property type="entry name" value="PurM-like_N_sf"/>
</dbReference>
<dbReference type="GO" id="GO:0005829">
    <property type="term" value="C:cytosol"/>
    <property type="evidence" value="ECO:0007669"/>
    <property type="project" value="TreeGrafter"/>
</dbReference>
<dbReference type="Gene3D" id="3.30.1330.10">
    <property type="entry name" value="PurM-like, N-terminal domain"/>
    <property type="match status" value="1"/>
</dbReference>
<feature type="domain" description="PurM-like C-terminal" evidence="17">
    <location>
        <begin position="177"/>
        <end position="341"/>
    </location>
</feature>
<evidence type="ECO:0000256" key="13">
    <source>
        <dbReference type="ARBA" id="ARBA00033093"/>
    </source>
</evidence>
<evidence type="ECO:0000256" key="15">
    <source>
        <dbReference type="HAMAP-Rule" id="MF_00741"/>
    </source>
</evidence>
<dbReference type="FunFam" id="3.30.1330.10:FF:000001">
    <property type="entry name" value="Phosphoribosylformylglycinamidine cyclo-ligase"/>
    <property type="match status" value="1"/>
</dbReference>
<evidence type="ECO:0000256" key="7">
    <source>
        <dbReference type="ARBA" id="ARBA00022598"/>
    </source>
</evidence>
<reference evidence="18 19" key="1">
    <citation type="submission" date="2017-08" db="EMBL/GenBank/DDBJ databases">
        <title>Infants hospitalized years apart are colonized by the same room-sourced microbial strains.</title>
        <authorList>
            <person name="Brooks B."/>
            <person name="Olm M.R."/>
            <person name="Firek B.A."/>
            <person name="Baker R."/>
            <person name="Thomas B.C."/>
            <person name="Morowitz M.J."/>
            <person name="Banfield J.F."/>
        </authorList>
    </citation>
    <scope>NUCLEOTIDE SEQUENCE [LARGE SCALE GENOMIC DNA]</scope>
    <source>
        <strain evidence="18">S2_018_000_R2_101</strain>
    </source>
</reference>
<proteinExistence type="inferred from homology"/>
<evidence type="ECO:0000256" key="10">
    <source>
        <dbReference type="ARBA" id="ARBA00022840"/>
    </source>
</evidence>
<dbReference type="GO" id="GO:0006189">
    <property type="term" value="P:'de novo' IMP biosynthetic process"/>
    <property type="evidence" value="ECO:0007669"/>
    <property type="project" value="UniProtKB-UniRule"/>
</dbReference>
<evidence type="ECO:0000256" key="4">
    <source>
        <dbReference type="ARBA" id="ARBA00013047"/>
    </source>
</evidence>
<keyword evidence="8 15" id="KW-0547">Nucleotide-binding</keyword>
<evidence type="ECO:0000256" key="3">
    <source>
        <dbReference type="ARBA" id="ARBA00010280"/>
    </source>
</evidence>
<dbReference type="GO" id="GO:0004641">
    <property type="term" value="F:phosphoribosylformylglycinamidine cyclo-ligase activity"/>
    <property type="evidence" value="ECO:0007669"/>
    <property type="project" value="UniProtKB-UniRule"/>
</dbReference>
<dbReference type="InterPro" id="IPR016188">
    <property type="entry name" value="PurM-like_N"/>
</dbReference>
<evidence type="ECO:0000256" key="5">
    <source>
        <dbReference type="ARBA" id="ARBA00020367"/>
    </source>
</evidence>
<dbReference type="SUPFAM" id="SSF56042">
    <property type="entry name" value="PurM C-terminal domain-like"/>
    <property type="match status" value="1"/>
</dbReference>
<evidence type="ECO:0000313" key="19">
    <source>
        <dbReference type="Proteomes" id="UP000249066"/>
    </source>
</evidence>
<dbReference type="Pfam" id="PF02769">
    <property type="entry name" value="AIRS_C"/>
    <property type="match status" value="1"/>
</dbReference>
<dbReference type="NCBIfam" id="TIGR00878">
    <property type="entry name" value="purM"/>
    <property type="match status" value="1"/>
</dbReference>
<evidence type="ECO:0000259" key="17">
    <source>
        <dbReference type="Pfam" id="PF02769"/>
    </source>
</evidence>
<dbReference type="Gene3D" id="3.90.650.10">
    <property type="entry name" value="PurM-like C-terminal domain"/>
    <property type="match status" value="1"/>
</dbReference>
<name>A0A2W5A9E0_9SPHN</name>